<organism evidence="2 3">
    <name type="scientific">Pseudonocardia eucalypti</name>
    <dbReference type="NCBI Taxonomy" id="648755"/>
    <lineage>
        <taxon>Bacteria</taxon>
        <taxon>Bacillati</taxon>
        <taxon>Actinomycetota</taxon>
        <taxon>Actinomycetes</taxon>
        <taxon>Pseudonocardiales</taxon>
        <taxon>Pseudonocardiaceae</taxon>
        <taxon>Pseudonocardia</taxon>
    </lineage>
</organism>
<reference evidence="3" key="1">
    <citation type="journal article" date="2019" name="Int. J. Syst. Evol. Microbiol.">
        <title>The Global Catalogue of Microorganisms (GCM) 10K type strain sequencing project: providing services to taxonomists for standard genome sequencing and annotation.</title>
        <authorList>
            <consortium name="The Broad Institute Genomics Platform"/>
            <consortium name="The Broad Institute Genome Sequencing Center for Infectious Disease"/>
            <person name="Wu L."/>
            <person name="Ma J."/>
        </authorList>
    </citation>
    <scope>NUCLEOTIDE SEQUENCE [LARGE SCALE GENOMIC DNA]</scope>
    <source>
        <strain evidence="3">JCM 18303</strain>
    </source>
</reference>
<feature type="transmembrane region" description="Helical" evidence="1">
    <location>
        <begin position="203"/>
        <end position="224"/>
    </location>
</feature>
<keyword evidence="1" id="KW-0812">Transmembrane</keyword>
<dbReference type="Proteomes" id="UP001428817">
    <property type="component" value="Unassembled WGS sequence"/>
</dbReference>
<feature type="transmembrane region" description="Helical" evidence="1">
    <location>
        <begin position="172"/>
        <end position="191"/>
    </location>
</feature>
<evidence type="ECO:0000256" key="1">
    <source>
        <dbReference type="SAM" id="Phobius"/>
    </source>
</evidence>
<feature type="transmembrane region" description="Helical" evidence="1">
    <location>
        <begin position="97"/>
        <end position="117"/>
    </location>
</feature>
<evidence type="ECO:0000313" key="3">
    <source>
        <dbReference type="Proteomes" id="UP001428817"/>
    </source>
</evidence>
<protein>
    <submittedName>
        <fullName evidence="2">Uncharacterized protein</fullName>
    </submittedName>
</protein>
<feature type="transmembrane region" description="Helical" evidence="1">
    <location>
        <begin position="58"/>
        <end position="76"/>
    </location>
</feature>
<comment type="caution">
    <text evidence="2">The sequence shown here is derived from an EMBL/GenBank/DDBJ whole genome shotgun (WGS) entry which is preliminary data.</text>
</comment>
<feature type="transmembrane region" description="Helical" evidence="1">
    <location>
        <begin position="137"/>
        <end position="160"/>
    </location>
</feature>
<keyword evidence="3" id="KW-1185">Reference proteome</keyword>
<gene>
    <name evidence="2" type="ORF">GCM10023321_46210</name>
</gene>
<feature type="transmembrane region" description="Helical" evidence="1">
    <location>
        <begin position="12"/>
        <end position="31"/>
    </location>
</feature>
<proteinExistence type="predicted"/>
<keyword evidence="1" id="KW-0472">Membrane</keyword>
<keyword evidence="1" id="KW-1133">Transmembrane helix</keyword>
<dbReference type="RefSeq" id="WP_185060115.1">
    <property type="nucleotide sequence ID" value="NZ_BAABJP010000024.1"/>
</dbReference>
<name>A0ABP9QGS9_9PSEU</name>
<evidence type="ECO:0000313" key="2">
    <source>
        <dbReference type="EMBL" id="GAA5161642.1"/>
    </source>
</evidence>
<dbReference type="EMBL" id="BAABJP010000024">
    <property type="protein sequence ID" value="GAA5161642.1"/>
    <property type="molecule type" value="Genomic_DNA"/>
</dbReference>
<accession>A0ABP9QGS9</accession>
<sequence length="250" mass="27997">METRLGVRVQILAAWCGPVCILLYLVFWGILGHNIPPPSPANTTESLMANYFGPHYDQILLGMVGAAAVGILYLPWSCQLSHLMRRDEHNMPVLSNIELLGGAITAWLLSECAAIWAHAAHLSATNPVLAEMTWREAWFIFDLTYMITTVQMVGAGIYALTDRSGNPVFPRWTGWWAIAGGLSYVPLTVIAHVTEGPFAWNGIWNFWAVWTAWVTWFAIDNFYIMRYLRGKLRTLSTSAPVTPDREPSLT</sequence>